<accession>A0AA42BI94</accession>
<gene>
    <name evidence="2" type="ORF">NKG59_15540</name>
</gene>
<dbReference type="Proteomes" id="UP001162793">
    <property type="component" value="Unassembled WGS sequence"/>
</dbReference>
<evidence type="ECO:0000256" key="1">
    <source>
        <dbReference type="SAM" id="MobiDB-lite"/>
    </source>
</evidence>
<comment type="caution">
    <text evidence="2">The sequence shown here is derived from an EMBL/GenBank/DDBJ whole genome shotgun (WGS) entry which is preliminary data.</text>
</comment>
<dbReference type="EMBL" id="JAMYWC010000004">
    <property type="protein sequence ID" value="MCP1173774.1"/>
    <property type="molecule type" value="Genomic_DNA"/>
</dbReference>
<dbReference type="RefSeq" id="WP_253538459.1">
    <property type="nucleotide sequence ID" value="NZ_JAMYWC010000004.1"/>
</dbReference>
<dbReference type="AlphaFoldDB" id="A0AA42BI94"/>
<proteinExistence type="predicted"/>
<evidence type="ECO:0000313" key="3">
    <source>
        <dbReference type="Proteomes" id="UP001162793"/>
    </source>
</evidence>
<sequence length="228" mass="25729">MARIRTIKPEFFTSEDIVEMSPFARLLYVALWCEADREGRMTWKPKTFKLRYFPADAIDIDALCEEIIGRGLVELYGDGLAYIPKFLDHQHINPRESPSSLPPPDDASHTREPRVDHASGRDSDVQVGREGKESNKHASVDAMFEEFWTAYPKKVSKAAALKAYRKIKPSESLQAEILAAVSRAKTSVDWSKDDGQFIPYPASWLNARRWEDEAPSQGGAQGRFAGLK</sequence>
<evidence type="ECO:0000313" key="2">
    <source>
        <dbReference type="EMBL" id="MCP1173774.1"/>
    </source>
</evidence>
<feature type="compositionally biased region" description="Basic and acidic residues" evidence="1">
    <location>
        <begin position="106"/>
        <end position="136"/>
    </location>
</feature>
<organism evidence="2 3">
    <name type="scientific">Ralstonia chuxiongensis</name>
    <dbReference type="NCBI Taxonomy" id="2957504"/>
    <lineage>
        <taxon>Bacteria</taxon>
        <taxon>Pseudomonadati</taxon>
        <taxon>Pseudomonadota</taxon>
        <taxon>Betaproteobacteria</taxon>
        <taxon>Burkholderiales</taxon>
        <taxon>Burkholderiaceae</taxon>
        <taxon>Ralstonia</taxon>
    </lineage>
</organism>
<protein>
    <recommendedName>
        <fullName evidence="4">DnaT DNA-binding domain-containing protein</fullName>
    </recommendedName>
</protein>
<reference evidence="3" key="1">
    <citation type="journal article" date="2023" name="Front. Microbiol.">
        <title>Ralstonia chuxiongensis sp. nov., Ralstonia mojiangensis sp. nov., and Ralstonia soli sp. nov., isolated from tobacco fields, are three novel species in the family Burkholderiaceae.</title>
        <authorList>
            <person name="Lu C.H."/>
            <person name="Zhang Y.Y."/>
            <person name="Jiang N."/>
            <person name="Chen W."/>
            <person name="Shao X."/>
            <person name="Zhao Z.M."/>
            <person name="Lu W.L."/>
            <person name="Hu X."/>
            <person name="Xi Y.X."/>
            <person name="Zou S.Y."/>
            <person name="Wei Q.J."/>
            <person name="Lin Z.L."/>
            <person name="Gong L."/>
            <person name="Gai X.T."/>
            <person name="Zhang L.Q."/>
            <person name="Li J.Y."/>
            <person name="Jin Y."/>
            <person name="Xia Z.Y."/>
        </authorList>
    </citation>
    <scope>NUCLEOTIDE SEQUENCE [LARGE SCALE GENOMIC DNA]</scope>
    <source>
        <strain evidence="3">21YRMH01-3</strain>
    </source>
</reference>
<evidence type="ECO:0008006" key="4">
    <source>
        <dbReference type="Google" id="ProtNLM"/>
    </source>
</evidence>
<name>A0AA42BI94_9RALS</name>
<feature type="region of interest" description="Disordered" evidence="1">
    <location>
        <begin position="93"/>
        <end position="136"/>
    </location>
</feature>
<keyword evidence="3" id="KW-1185">Reference proteome</keyword>